<accession>A0ABZ0AWI3</accession>
<gene>
    <name evidence="1" type="ORF">RAN89_13980</name>
</gene>
<evidence type="ECO:0008006" key="3">
    <source>
        <dbReference type="Google" id="ProtNLM"/>
    </source>
</evidence>
<keyword evidence="2" id="KW-1185">Reference proteome</keyword>
<name>A0ABZ0AWI3_9BURK</name>
<evidence type="ECO:0000313" key="2">
    <source>
        <dbReference type="Proteomes" id="UP001302257"/>
    </source>
</evidence>
<protein>
    <recommendedName>
        <fullName evidence="3">ERAP1-like C-terminal domain-containing protein</fullName>
    </recommendedName>
</protein>
<dbReference type="EMBL" id="CP132507">
    <property type="protein sequence ID" value="WNO04011.1"/>
    <property type="molecule type" value="Genomic_DNA"/>
</dbReference>
<proteinExistence type="predicted"/>
<reference evidence="1 2" key="1">
    <citation type="submission" date="2023-08" db="EMBL/GenBank/DDBJ databases">
        <title>Rhodoferax potami sp. nov. and Rhodoferax mekongensis sp. nov., isolated from the Mekong River in Thailand.</title>
        <authorList>
            <person name="Kitikhun S."/>
            <person name="Charoenyingcharoen P."/>
            <person name="Siriarchawattana P."/>
            <person name="Likhitrattanapisal S."/>
            <person name="Nilsakha T."/>
            <person name="Chanpet A."/>
            <person name="Rattanawaree P."/>
            <person name="Ingsriswang S."/>
        </authorList>
    </citation>
    <scope>NUCLEOTIDE SEQUENCE [LARGE SCALE GENOMIC DNA]</scope>
    <source>
        <strain evidence="1 2">TBRC 17307</strain>
    </source>
</reference>
<dbReference type="RefSeq" id="WP_313866882.1">
    <property type="nucleotide sequence ID" value="NZ_CP132507.1"/>
</dbReference>
<organism evidence="1 2">
    <name type="scientific">Rhodoferax mekongensis</name>
    <dbReference type="NCBI Taxonomy" id="3068341"/>
    <lineage>
        <taxon>Bacteria</taxon>
        <taxon>Pseudomonadati</taxon>
        <taxon>Pseudomonadota</taxon>
        <taxon>Betaproteobacteria</taxon>
        <taxon>Burkholderiales</taxon>
        <taxon>Comamonadaceae</taxon>
        <taxon>Rhodoferax</taxon>
    </lineage>
</organism>
<evidence type="ECO:0000313" key="1">
    <source>
        <dbReference type="EMBL" id="WNO04011.1"/>
    </source>
</evidence>
<dbReference type="Proteomes" id="UP001302257">
    <property type="component" value="Chromosome"/>
</dbReference>
<sequence length="256" mass="29033">MTFPSSFEKVMARLKEGALPKAREALIRNFLVVLLKSIFLEKVDYKKRNKCQQVLMCGRQMHPQIWEKTVVDVFGKQLERATSDEMLLVAVSGFNNGCEMLWTALSEPQKERLLNFVKNSPSSVFDELYTLNDNIFDIARNARYSAATFKEITDNLWFDFPPILQERMTMFVRHAPNYASANKYFQCIASNATDFSQITVTKLIVAASMNSQAYDAGGFATVLQKFRAANHIGADFVDKCLASNGLEQLIHSDDDL</sequence>